<reference evidence="1 2" key="1">
    <citation type="submission" date="2018-11" db="EMBL/GenBank/DDBJ databases">
        <authorList>
            <person name="Kleinhagauer T."/>
            <person name="Glaeser S.P."/>
            <person name="Spergser J."/>
            <person name="Ruckert C."/>
            <person name="Kaempfer P."/>
            <person name="Busse H.-J."/>
        </authorList>
    </citation>
    <scope>NUCLEOTIDE SEQUENCE [LARGE SCALE GENOMIC DNA]</scope>
    <source>
        <strain evidence="1 2">W8</strain>
    </source>
</reference>
<proteinExistence type="predicted"/>
<sequence length="88" mass="10097">MVPSRRLGSIKDMQATQELLHYLHFSGYSPNRSTMSQSLSAQALQQLEARIHQNLHREEQHIHASHKSIGTFITKVFSIDEQLEASLR</sequence>
<gene>
    <name evidence="1" type="ORF">CGERO_01255</name>
</gene>
<protein>
    <submittedName>
        <fullName evidence="1">Uncharacterized protein</fullName>
    </submittedName>
</protein>
<dbReference type="EMBL" id="CP033897">
    <property type="protein sequence ID" value="AZA10585.1"/>
    <property type="molecule type" value="Genomic_DNA"/>
</dbReference>
<evidence type="ECO:0000313" key="1">
    <source>
        <dbReference type="EMBL" id="AZA10585.1"/>
    </source>
</evidence>
<keyword evidence="2" id="KW-1185">Reference proteome</keyword>
<dbReference type="Proteomes" id="UP000271587">
    <property type="component" value="Chromosome"/>
</dbReference>
<accession>A0A3G6IXS9</accession>
<evidence type="ECO:0000313" key="2">
    <source>
        <dbReference type="Proteomes" id="UP000271587"/>
    </source>
</evidence>
<dbReference type="AlphaFoldDB" id="A0A3G6IXS9"/>
<organism evidence="1 2">
    <name type="scientific">Corynebacterium gerontici</name>
    <dbReference type="NCBI Taxonomy" id="2079234"/>
    <lineage>
        <taxon>Bacteria</taxon>
        <taxon>Bacillati</taxon>
        <taxon>Actinomycetota</taxon>
        <taxon>Actinomycetes</taxon>
        <taxon>Mycobacteriales</taxon>
        <taxon>Corynebacteriaceae</taxon>
        <taxon>Corynebacterium</taxon>
    </lineage>
</organism>
<dbReference type="KEGG" id="cgk:CGERO_01255"/>
<name>A0A3G6IXS9_9CORY</name>